<evidence type="ECO:0000313" key="3">
    <source>
        <dbReference type="EMBL" id="MEQ2510374.1"/>
    </source>
</evidence>
<reference evidence="3 4" key="1">
    <citation type="submission" date="2024-03" db="EMBL/GenBank/DDBJ databases">
        <title>Human intestinal bacterial collection.</title>
        <authorList>
            <person name="Pauvert C."/>
            <person name="Hitch T.C.A."/>
            <person name="Clavel T."/>
        </authorList>
    </citation>
    <scope>NUCLEOTIDE SEQUENCE [LARGE SCALE GENOMIC DNA]</scope>
    <source>
        <strain evidence="3 4">CLA-AA-H192</strain>
    </source>
</reference>
<keyword evidence="1" id="KW-0472">Membrane</keyword>
<dbReference type="Gene3D" id="3.40.50.620">
    <property type="entry name" value="HUPs"/>
    <property type="match status" value="1"/>
</dbReference>
<dbReference type="CDD" id="cd06259">
    <property type="entry name" value="YdcF-like"/>
    <property type="match status" value="1"/>
</dbReference>
<name>A0ABV1G592_9FIRM</name>
<dbReference type="EMBL" id="JBBMFF010000149">
    <property type="protein sequence ID" value="MEQ2510374.1"/>
    <property type="molecule type" value="Genomic_DNA"/>
</dbReference>
<evidence type="ECO:0000256" key="1">
    <source>
        <dbReference type="SAM" id="Phobius"/>
    </source>
</evidence>
<dbReference type="PANTHER" id="PTHR30336">
    <property type="entry name" value="INNER MEMBRANE PROTEIN, PROBABLE PERMEASE"/>
    <property type="match status" value="1"/>
</dbReference>
<feature type="transmembrane region" description="Helical" evidence="1">
    <location>
        <begin position="29"/>
        <end position="49"/>
    </location>
</feature>
<dbReference type="RefSeq" id="WP_349135044.1">
    <property type="nucleotide sequence ID" value="NZ_JBBMFF010000149.1"/>
</dbReference>
<evidence type="ECO:0000313" key="4">
    <source>
        <dbReference type="Proteomes" id="UP001491552"/>
    </source>
</evidence>
<proteinExistence type="predicted"/>
<dbReference type="InterPro" id="IPR014729">
    <property type="entry name" value="Rossmann-like_a/b/a_fold"/>
</dbReference>
<dbReference type="InterPro" id="IPR003848">
    <property type="entry name" value="DUF218"/>
</dbReference>
<organism evidence="3 4">
    <name type="scientific">Faecousia intestinalis</name>
    <dbReference type="NCBI Taxonomy" id="3133167"/>
    <lineage>
        <taxon>Bacteria</taxon>
        <taxon>Bacillati</taxon>
        <taxon>Bacillota</taxon>
        <taxon>Clostridia</taxon>
        <taxon>Eubacteriales</taxon>
        <taxon>Oscillospiraceae</taxon>
        <taxon>Faecousia</taxon>
    </lineage>
</organism>
<dbReference type="InterPro" id="IPR051599">
    <property type="entry name" value="Cell_Envelope_Assoc"/>
</dbReference>
<comment type="caution">
    <text evidence="3">The sequence shown here is derived from an EMBL/GenBank/DDBJ whole genome shotgun (WGS) entry which is preliminary data.</text>
</comment>
<dbReference type="Pfam" id="PF02698">
    <property type="entry name" value="DUF218"/>
    <property type="match status" value="1"/>
</dbReference>
<dbReference type="PANTHER" id="PTHR30336:SF4">
    <property type="entry name" value="ENVELOPE BIOGENESIS FACTOR ELYC"/>
    <property type="match status" value="1"/>
</dbReference>
<sequence length="248" mass="26879">MRRRFWIPTAALLALGLVFYFAVYGFRFAGVLLFLAAGVVLAFGIVDALRGRFPRFSRWATRIGLILVCLGLLLAAGTAGWVVSAGRGAADPEAQWVVVLGAGVNGTVPSQALRERLEAAQDYLARYPEAIAVLSGAQGDGEAITEAQCMYDWLTARGVEPARLRLETKATTTEENLRCSLDLIEAETGTRPAQIAVISGEYHLLRAELLARRAGTEALGVPSYTHDRAFYCLMLAREVCGVWAALLF</sequence>
<dbReference type="Proteomes" id="UP001491552">
    <property type="component" value="Unassembled WGS sequence"/>
</dbReference>
<keyword evidence="4" id="KW-1185">Reference proteome</keyword>
<protein>
    <submittedName>
        <fullName evidence="3">YdcF family protein</fullName>
    </submittedName>
</protein>
<keyword evidence="1" id="KW-0812">Transmembrane</keyword>
<keyword evidence="1" id="KW-1133">Transmembrane helix</keyword>
<feature type="transmembrane region" description="Helical" evidence="1">
    <location>
        <begin position="5"/>
        <end position="23"/>
    </location>
</feature>
<feature type="transmembrane region" description="Helical" evidence="1">
    <location>
        <begin position="61"/>
        <end position="83"/>
    </location>
</feature>
<feature type="domain" description="DUF218" evidence="2">
    <location>
        <begin position="96"/>
        <end position="223"/>
    </location>
</feature>
<evidence type="ECO:0000259" key="2">
    <source>
        <dbReference type="Pfam" id="PF02698"/>
    </source>
</evidence>
<accession>A0ABV1G592</accession>
<gene>
    <name evidence="3" type="ORF">WMO66_03765</name>
</gene>